<evidence type="ECO:0000256" key="2">
    <source>
        <dbReference type="ARBA" id="ARBA00006472"/>
    </source>
</evidence>
<dbReference type="EC" id="4.2.1.96" evidence="3"/>
<organism evidence="5 6">
    <name type="scientific">Leptospira vanthielii</name>
    <dbReference type="NCBI Taxonomy" id="293085"/>
    <lineage>
        <taxon>Bacteria</taxon>
        <taxon>Pseudomonadati</taxon>
        <taxon>Spirochaetota</taxon>
        <taxon>Spirochaetia</taxon>
        <taxon>Leptospirales</taxon>
        <taxon>Leptospiraceae</taxon>
        <taxon>Leptospira</taxon>
    </lineage>
</organism>
<evidence type="ECO:0000256" key="1">
    <source>
        <dbReference type="ARBA" id="ARBA00001554"/>
    </source>
</evidence>
<protein>
    <recommendedName>
        <fullName evidence="3">4a-hydroxytetrahydrobiopterin dehydratase</fullName>
        <ecNumber evidence="3">4.2.1.96</ecNumber>
    </recommendedName>
</protein>
<dbReference type="EMBL" id="RQHF01000012">
    <property type="protein sequence ID" value="TGM59204.1"/>
    <property type="molecule type" value="Genomic_DNA"/>
</dbReference>
<dbReference type="InterPro" id="IPR001533">
    <property type="entry name" value="Pterin_deHydtase"/>
</dbReference>
<evidence type="ECO:0000313" key="6">
    <source>
        <dbReference type="Proteomes" id="UP000298112"/>
    </source>
</evidence>
<dbReference type="Pfam" id="PF01329">
    <property type="entry name" value="Pterin_4a"/>
    <property type="match status" value="1"/>
</dbReference>
<evidence type="ECO:0000256" key="4">
    <source>
        <dbReference type="ARBA" id="ARBA00023239"/>
    </source>
</evidence>
<accession>A0ABY2NR08</accession>
<comment type="catalytic activity">
    <reaction evidence="1">
        <text>(4aS,6R)-4a-hydroxy-L-erythro-5,6,7,8-tetrahydrobiopterin = (6R)-L-erythro-6,7-dihydrobiopterin + H2O</text>
        <dbReference type="Rhea" id="RHEA:11920"/>
        <dbReference type="ChEBI" id="CHEBI:15377"/>
        <dbReference type="ChEBI" id="CHEBI:15642"/>
        <dbReference type="ChEBI" id="CHEBI:43120"/>
        <dbReference type="EC" id="4.2.1.96"/>
    </reaction>
</comment>
<gene>
    <name evidence="5" type="ORF">EHQ95_05705</name>
</gene>
<sequence length="102" mass="12167">MREIPKDLTKVEIQNILHTYEDWKFETKDGISFFTFSREFKDFKEAFGFITKLALVSESLDHHAEIWNVYNKVQLKLFTHESNSLTTKDRDFITKLMDTQSI</sequence>
<dbReference type="RefSeq" id="WP_135657661.1">
    <property type="nucleotide sequence ID" value="NZ_RQHF01000012.1"/>
</dbReference>
<comment type="similarity">
    <text evidence="2">Belongs to the pterin-4-alpha-carbinolamine dehydratase family.</text>
</comment>
<comment type="caution">
    <text evidence="5">The sequence shown here is derived from an EMBL/GenBank/DDBJ whole genome shotgun (WGS) entry which is preliminary data.</text>
</comment>
<dbReference type="SUPFAM" id="SSF55248">
    <property type="entry name" value="PCD-like"/>
    <property type="match status" value="1"/>
</dbReference>
<dbReference type="PANTHER" id="PTHR12599">
    <property type="entry name" value="PTERIN-4-ALPHA-CARBINOLAMINE DEHYDRATASE"/>
    <property type="match status" value="1"/>
</dbReference>
<keyword evidence="4" id="KW-0456">Lyase</keyword>
<keyword evidence="6" id="KW-1185">Reference proteome</keyword>
<dbReference type="Proteomes" id="UP000298112">
    <property type="component" value="Unassembled WGS sequence"/>
</dbReference>
<reference evidence="6" key="1">
    <citation type="journal article" date="2019" name="PLoS Negl. Trop. Dis.">
        <title>Revisiting the worldwide diversity of Leptospira species in the environment.</title>
        <authorList>
            <person name="Vincent A.T."/>
            <person name="Schiettekatte O."/>
            <person name="Bourhy P."/>
            <person name="Veyrier F.J."/>
            <person name="Picardeau M."/>
        </authorList>
    </citation>
    <scope>NUCLEOTIDE SEQUENCE [LARGE SCALE GENOMIC DNA]</scope>
    <source>
        <strain evidence="6">201601955</strain>
    </source>
</reference>
<dbReference type="Gene3D" id="3.30.1360.20">
    <property type="entry name" value="Transcriptional coactivator/pterin dehydratase"/>
    <property type="match status" value="1"/>
</dbReference>
<evidence type="ECO:0000313" key="5">
    <source>
        <dbReference type="EMBL" id="TGM59204.1"/>
    </source>
</evidence>
<dbReference type="PANTHER" id="PTHR12599:SF0">
    <property type="entry name" value="PTERIN-4-ALPHA-CARBINOLAMINE DEHYDRATASE"/>
    <property type="match status" value="1"/>
</dbReference>
<name>A0ABY2NR08_9LEPT</name>
<dbReference type="InterPro" id="IPR036428">
    <property type="entry name" value="PCD_sf"/>
</dbReference>
<evidence type="ECO:0000256" key="3">
    <source>
        <dbReference type="ARBA" id="ARBA00013252"/>
    </source>
</evidence>
<proteinExistence type="inferred from homology"/>